<dbReference type="PANTHER" id="PTHR34822">
    <property type="entry name" value="GRPB DOMAIN PROTEIN (AFU_ORTHOLOGUE AFUA_1G01530)"/>
    <property type="match status" value="1"/>
</dbReference>
<name>A0A4Q7IT83_9GAMM</name>
<evidence type="ECO:0008006" key="3">
    <source>
        <dbReference type="Google" id="ProtNLM"/>
    </source>
</evidence>
<dbReference type="Proteomes" id="UP000291338">
    <property type="component" value="Unassembled WGS sequence"/>
</dbReference>
<dbReference type="AlphaFoldDB" id="A0A4Q7IT83"/>
<dbReference type="EMBL" id="PPSX01000003">
    <property type="protein sequence ID" value="RZQ55085.1"/>
    <property type="molecule type" value="Genomic_DNA"/>
</dbReference>
<gene>
    <name evidence="1" type="ORF">C1E23_00690</name>
</gene>
<accession>A0A4Q7IT83</accession>
<reference evidence="1 2" key="1">
    <citation type="submission" date="2018-01" db="EMBL/GenBank/DDBJ databases">
        <title>Co-occurrence of chitin degradation, pigmentation and bioactivity in marine Pseudoalteromonas.</title>
        <authorList>
            <person name="Paulsen S."/>
            <person name="Gram L."/>
            <person name="Machado H."/>
        </authorList>
    </citation>
    <scope>NUCLEOTIDE SEQUENCE [LARGE SCALE GENOMIC DNA]</scope>
    <source>
        <strain evidence="1 2">S3898</strain>
    </source>
</reference>
<comment type="caution">
    <text evidence="1">The sequence shown here is derived from an EMBL/GenBank/DDBJ whole genome shotgun (WGS) entry which is preliminary data.</text>
</comment>
<proteinExistence type="predicted"/>
<organism evidence="1 2">
    <name type="scientific">Pseudoalteromonas phenolica</name>
    <dbReference type="NCBI Taxonomy" id="161398"/>
    <lineage>
        <taxon>Bacteria</taxon>
        <taxon>Pseudomonadati</taxon>
        <taxon>Pseudomonadota</taxon>
        <taxon>Gammaproteobacteria</taxon>
        <taxon>Alteromonadales</taxon>
        <taxon>Pseudoalteromonadaceae</taxon>
        <taxon>Pseudoalteromonas</taxon>
    </lineage>
</organism>
<sequence length="174" mass="20007">MKNQRIITVLPYNPEWPHLFQNEKNLLKNVLGEQAITIEHIGSTSVVGLSAKPIIDILIEVKNLHAVDALNEALALVGYKAKGENGIEGRRYFQKGGLERTHHLHIFEPEHEHAYHHRVFRDLLRSDPDIAEQYSEIKLNAVKQCDNNMQTYMALKNDFIETQLVRAKHKLKKG</sequence>
<dbReference type="PANTHER" id="PTHR34822:SF1">
    <property type="entry name" value="GRPB FAMILY PROTEIN"/>
    <property type="match status" value="1"/>
</dbReference>
<dbReference type="SUPFAM" id="SSF81301">
    <property type="entry name" value="Nucleotidyltransferase"/>
    <property type="match status" value="1"/>
</dbReference>
<evidence type="ECO:0000313" key="2">
    <source>
        <dbReference type="Proteomes" id="UP000291338"/>
    </source>
</evidence>
<dbReference type="Pfam" id="PF04229">
    <property type="entry name" value="GrpB"/>
    <property type="match status" value="1"/>
</dbReference>
<dbReference type="RefSeq" id="WP_130253725.1">
    <property type="nucleotide sequence ID" value="NZ_PPSX01000003.1"/>
</dbReference>
<dbReference type="InterPro" id="IPR007344">
    <property type="entry name" value="GrpB/CoaE"/>
</dbReference>
<evidence type="ECO:0000313" key="1">
    <source>
        <dbReference type="EMBL" id="RZQ55085.1"/>
    </source>
</evidence>
<dbReference type="Gene3D" id="3.30.460.10">
    <property type="entry name" value="Beta Polymerase, domain 2"/>
    <property type="match status" value="1"/>
</dbReference>
<protein>
    <recommendedName>
        <fullName evidence="3">GrpB family protein</fullName>
    </recommendedName>
</protein>
<dbReference type="InterPro" id="IPR043519">
    <property type="entry name" value="NT_sf"/>
</dbReference>